<protein>
    <recommendedName>
        <fullName evidence="2">TadE-like domain-containing protein</fullName>
    </recommendedName>
</protein>
<dbReference type="InterPro" id="IPR012495">
    <property type="entry name" value="TadE-like_dom"/>
</dbReference>
<keyword evidence="1" id="KW-1133">Transmembrane helix</keyword>
<evidence type="ECO:0000256" key="1">
    <source>
        <dbReference type="SAM" id="Phobius"/>
    </source>
</evidence>
<dbReference type="Proteomes" id="UP000070456">
    <property type="component" value="Unassembled WGS sequence"/>
</dbReference>
<dbReference type="AlphaFoldDB" id="A0A140L9Y0"/>
<name>A0A140L9Y0_9FIRM</name>
<dbReference type="Pfam" id="PF07811">
    <property type="entry name" value="TadE"/>
    <property type="match status" value="1"/>
</dbReference>
<proteinExistence type="predicted"/>
<gene>
    <name evidence="3" type="ORF">AN619_04810</name>
</gene>
<dbReference type="STRING" id="520762.AN619_04810"/>
<sequence>MFVKKKLKKIKFWHKEEGQAIIEFTLVLPLLLFIVLASIVFILALYGKIIVIDAAREGARAEALGTTTALLKVQETIENGGLNKDNLAEVNVTRGPTYVSVRVKYNQPSILPGIPRLIGGTAWGDSFPLTGTSLFKIENP</sequence>
<comment type="caution">
    <text evidence="3">The sequence shown here is derived from an EMBL/GenBank/DDBJ whole genome shotgun (WGS) entry which is preliminary data.</text>
</comment>
<keyword evidence="4" id="KW-1185">Reference proteome</keyword>
<dbReference type="OrthoDB" id="1807899at2"/>
<evidence type="ECO:0000313" key="3">
    <source>
        <dbReference type="EMBL" id="KXG77355.1"/>
    </source>
</evidence>
<accession>A0A140L9Y0</accession>
<evidence type="ECO:0000313" key="4">
    <source>
        <dbReference type="Proteomes" id="UP000070456"/>
    </source>
</evidence>
<reference evidence="3 4" key="1">
    <citation type="submission" date="2015-12" db="EMBL/GenBank/DDBJ databases">
        <title>Draft genome sequence of the thermoanaerobe Thermotalea metallivorans, an isolate from the runoff channel of the Great Artesian Basin, Australia.</title>
        <authorList>
            <person name="Patel B.K."/>
        </authorList>
    </citation>
    <scope>NUCLEOTIDE SEQUENCE [LARGE SCALE GENOMIC DNA]</scope>
    <source>
        <strain evidence="3 4">B2-1</strain>
    </source>
</reference>
<keyword evidence="1" id="KW-0812">Transmembrane</keyword>
<keyword evidence="1" id="KW-0472">Membrane</keyword>
<feature type="domain" description="TadE-like" evidence="2">
    <location>
        <begin position="18"/>
        <end position="60"/>
    </location>
</feature>
<evidence type="ECO:0000259" key="2">
    <source>
        <dbReference type="Pfam" id="PF07811"/>
    </source>
</evidence>
<feature type="transmembrane region" description="Helical" evidence="1">
    <location>
        <begin position="21"/>
        <end position="46"/>
    </location>
</feature>
<dbReference type="EMBL" id="LOEE01000016">
    <property type="protein sequence ID" value="KXG77355.1"/>
    <property type="molecule type" value="Genomic_DNA"/>
</dbReference>
<organism evidence="3 4">
    <name type="scientific">Thermotalea metallivorans</name>
    <dbReference type="NCBI Taxonomy" id="520762"/>
    <lineage>
        <taxon>Bacteria</taxon>
        <taxon>Bacillati</taxon>
        <taxon>Bacillota</taxon>
        <taxon>Clostridia</taxon>
        <taxon>Peptostreptococcales</taxon>
        <taxon>Thermotaleaceae</taxon>
        <taxon>Thermotalea</taxon>
    </lineage>
</organism>